<evidence type="ECO:0000256" key="1">
    <source>
        <dbReference type="SAM" id="Phobius"/>
    </source>
</evidence>
<reference evidence="2 3" key="1">
    <citation type="submission" date="2023-05" db="EMBL/GenBank/DDBJ databases">
        <authorList>
            <person name="Guo Y."/>
        </authorList>
    </citation>
    <scope>NUCLEOTIDE SEQUENCE [LARGE SCALE GENOMIC DNA]</scope>
    <source>
        <strain evidence="2 3">GR2756</strain>
    </source>
</reference>
<keyword evidence="1" id="KW-0472">Membrane</keyword>
<proteinExistence type="predicted"/>
<feature type="transmembrane region" description="Helical" evidence="1">
    <location>
        <begin position="407"/>
        <end position="427"/>
    </location>
</feature>
<keyword evidence="3" id="KW-1185">Reference proteome</keyword>
<accession>A0ABU3Q264</accession>
<dbReference type="RefSeq" id="WP_315722601.1">
    <property type="nucleotide sequence ID" value="NZ_JAVUPU010000001.1"/>
</dbReference>
<dbReference type="Pfam" id="PF11902">
    <property type="entry name" value="DUF3422"/>
    <property type="match status" value="1"/>
</dbReference>
<keyword evidence="1" id="KW-0812">Transmembrane</keyword>
<sequence>MVRLTMPAEAARAFAARDHPDRFSLSEEMHIRKLPALGGPASLTQIVSLIGEDEIGQSRAHVERLCAPSGIAVPTTRKYFICALGDLQFVWERHTEVATYTFIRSTEAEPRFDADPFEGLPRDWIEALPGQVIRATRIALVDGEAPSDWTDRLDSWFSPSDLVVCDVAGGRARIWADFRLHGDGFGRLLILDRDLLGYEPSQLVQRLQELGNYRKLALLGLPVAQRLTPRVSDLEKRLAEITAAIAERTSQDDRLLDDLSALAAELARVTADTRYRMSATHAYAQLCADRLDSLEIAKVKGHPTLADFTERRLLPAVRTCESFSQRLEDLSQRTAWTSSLLRTRVDTALARQNRDLLHSMDKRTQVQLRLQQTVEGLSIVAISYYAVGLLGYLLKGIHHRWPVEPEVATALAVPAILLLVAIILRRLRRHTGGDRNV</sequence>
<feature type="transmembrane region" description="Helical" evidence="1">
    <location>
        <begin position="377"/>
        <end position="395"/>
    </location>
</feature>
<dbReference type="EMBL" id="JAVUPU010000001">
    <property type="protein sequence ID" value="MDT9597402.1"/>
    <property type="molecule type" value="Genomic_DNA"/>
</dbReference>
<keyword evidence="1" id="KW-1133">Transmembrane helix</keyword>
<comment type="caution">
    <text evidence="2">The sequence shown here is derived from an EMBL/GenBank/DDBJ whole genome shotgun (WGS) entry which is preliminary data.</text>
</comment>
<organism evidence="2 3">
    <name type="scientific">Sphingosinicella rhizophila</name>
    <dbReference type="NCBI Taxonomy" id="3050082"/>
    <lineage>
        <taxon>Bacteria</taxon>
        <taxon>Pseudomonadati</taxon>
        <taxon>Pseudomonadota</taxon>
        <taxon>Alphaproteobacteria</taxon>
        <taxon>Sphingomonadales</taxon>
        <taxon>Sphingosinicellaceae</taxon>
        <taxon>Sphingosinicella</taxon>
    </lineage>
</organism>
<name>A0ABU3Q264_9SPHN</name>
<evidence type="ECO:0000313" key="3">
    <source>
        <dbReference type="Proteomes" id="UP001259572"/>
    </source>
</evidence>
<dbReference type="InterPro" id="IPR021830">
    <property type="entry name" value="DUF3422"/>
</dbReference>
<gene>
    <name evidence="2" type="ORF">RQX22_00360</name>
</gene>
<evidence type="ECO:0000313" key="2">
    <source>
        <dbReference type="EMBL" id="MDT9597402.1"/>
    </source>
</evidence>
<protein>
    <submittedName>
        <fullName evidence="2">DUF3422 domain-containing protein</fullName>
    </submittedName>
</protein>
<dbReference type="Proteomes" id="UP001259572">
    <property type="component" value="Unassembled WGS sequence"/>
</dbReference>